<protein>
    <submittedName>
        <fullName evidence="2">Uncharacterized protein</fullName>
    </submittedName>
</protein>
<feature type="region of interest" description="Disordered" evidence="1">
    <location>
        <begin position="69"/>
        <end position="95"/>
    </location>
</feature>
<reference evidence="2" key="1">
    <citation type="submission" date="2018-04" db="EMBL/GenBank/DDBJ databases">
        <title>WGS assembly of Panicum hallii.</title>
        <authorList>
            <person name="Lovell J."/>
            <person name="Jenkins J."/>
            <person name="Lowry D."/>
            <person name="Mamidi S."/>
            <person name="Sreedasyam A."/>
            <person name="Weng X."/>
            <person name="Barry K."/>
            <person name="Bonette J."/>
            <person name="Campitelli B."/>
            <person name="Daum C."/>
            <person name="Gordon S."/>
            <person name="Gould B."/>
            <person name="Lipzen A."/>
            <person name="Macqueen A."/>
            <person name="Palacio-Mejia J."/>
            <person name="Plott C."/>
            <person name="Shakirov E."/>
            <person name="Shu S."/>
            <person name="Yoshinaga Y."/>
            <person name="Zane M."/>
            <person name="Rokhsar D."/>
            <person name="Grimwood J."/>
            <person name="Schmutz J."/>
            <person name="Juenger T."/>
        </authorList>
    </citation>
    <scope>NUCLEOTIDE SEQUENCE [LARGE SCALE GENOMIC DNA]</scope>
    <source>
        <strain evidence="2">FIL2</strain>
    </source>
</reference>
<evidence type="ECO:0000313" key="2">
    <source>
        <dbReference type="EMBL" id="PVH64664.1"/>
    </source>
</evidence>
<dbReference type="Gramene" id="PVH64664">
    <property type="protein sequence ID" value="PVH64664"/>
    <property type="gene ID" value="PAHAL_2G327300"/>
</dbReference>
<dbReference type="Proteomes" id="UP000243499">
    <property type="component" value="Chromosome 2"/>
</dbReference>
<accession>A0A2T8KR71</accession>
<name>A0A2T8KR71_9POAL</name>
<dbReference type="AlphaFoldDB" id="A0A2T8KR71"/>
<dbReference type="EMBL" id="CM008047">
    <property type="protein sequence ID" value="PVH64664.1"/>
    <property type="molecule type" value="Genomic_DNA"/>
</dbReference>
<evidence type="ECO:0000256" key="1">
    <source>
        <dbReference type="SAM" id="MobiDB-lite"/>
    </source>
</evidence>
<organism evidence="2">
    <name type="scientific">Panicum hallii</name>
    <dbReference type="NCBI Taxonomy" id="206008"/>
    <lineage>
        <taxon>Eukaryota</taxon>
        <taxon>Viridiplantae</taxon>
        <taxon>Streptophyta</taxon>
        <taxon>Embryophyta</taxon>
        <taxon>Tracheophyta</taxon>
        <taxon>Spermatophyta</taxon>
        <taxon>Magnoliopsida</taxon>
        <taxon>Liliopsida</taxon>
        <taxon>Poales</taxon>
        <taxon>Poaceae</taxon>
        <taxon>PACMAD clade</taxon>
        <taxon>Panicoideae</taxon>
        <taxon>Panicodae</taxon>
        <taxon>Paniceae</taxon>
        <taxon>Panicinae</taxon>
        <taxon>Panicum</taxon>
        <taxon>Panicum sect. Panicum</taxon>
    </lineage>
</organism>
<gene>
    <name evidence="2" type="ORF">PAHAL_2G327300</name>
</gene>
<proteinExistence type="predicted"/>
<feature type="compositionally biased region" description="Low complexity" evidence="1">
    <location>
        <begin position="70"/>
        <end position="80"/>
    </location>
</feature>
<sequence length="118" mass="12966">MNRTQAHLQRLGGLFYNVYAPTRAPDFKYFRPLPPPSSASCRCPRCRGRGPLPASTAPASQLLVRRARGARATAAGKPGALGQDRRRKGDHRPLHTALWSSFRRPLFRLGANNAGSEC</sequence>